<feature type="chain" id="PRO_5016720980" evidence="2">
    <location>
        <begin position="26"/>
        <end position="320"/>
    </location>
</feature>
<protein>
    <submittedName>
        <fullName evidence="3">Tripartite tricarboxylate transporter substrate binding protein</fullName>
    </submittedName>
</protein>
<dbReference type="InterPro" id="IPR042100">
    <property type="entry name" value="Bug_dom1"/>
</dbReference>
<dbReference type="Proteomes" id="UP000264310">
    <property type="component" value="Unassembled WGS sequence"/>
</dbReference>
<name>A0A371X598_9HYPH</name>
<accession>A0A371X598</accession>
<dbReference type="RefSeq" id="WP_116682825.1">
    <property type="nucleotide sequence ID" value="NZ_QURL01000003.1"/>
</dbReference>
<dbReference type="AlphaFoldDB" id="A0A371X598"/>
<dbReference type="InterPro" id="IPR005064">
    <property type="entry name" value="BUG"/>
</dbReference>
<dbReference type="SUPFAM" id="SSF53850">
    <property type="entry name" value="Periplasmic binding protein-like II"/>
    <property type="match status" value="1"/>
</dbReference>
<organism evidence="3 4">
    <name type="scientific">Fulvimarina endophytica</name>
    <dbReference type="NCBI Taxonomy" id="2293836"/>
    <lineage>
        <taxon>Bacteria</taxon>
        <taxon>Pseudomonadati</taxon>
        <taxon>Pseudomonadota</taxon>
        <taxon>Alphaproteobacteria</taxon>
        <taxon>Hyphomicrobiales</taxon>
        <taxon>Aurantimonadaceae</taxon>
        <taxon>Fulvimarina</taxon>
    </lineage>
</organism>
<comment type="caution">
    <text evidence="3">The sequence shown here is derived from an EMBL/GenBank/DDBJ whole genome shotgun (WGS) entry which is preliminary data.</text>
</comment>
<dbReference type="PANTHER" id="PTHR42928:SF5">
    <property type="entry name" value="BLR1237 PROTEIN"/>
    <property type="match status" value="1"/>
</dbReference>
<dbReference type="Pfam" id="PF03401">
    <property type="entry name" value="TctC"/>
    <property type="match status" value="1"/>
</dbReference>
<dbReference type="EMBL" id="QURL01000003">
    <property type="protein sequence ID" value="RFC64408.1"/>
    <property type="molecule type" value="Genomic_DNA"/>
</dbReference>
<keyword evidence="4" id="KW-1185">Reference proteome</keyword>
<feature type="signal peptide" evidence="2">
    <location>
        <begin position="1"/>
        <end position="25"/>
    </location>
</feature>
<sequence>MFERFKTTSCLAAIVCAGMASSAAAQEFPQQPVNLVVPFNAGGGTDLLIRGFAPAFAEALGGNVYVSNMAGGSGTVAAGSLAEEDPDGYRLGYWSMTVATVQPQIKDVPYDKDSWTPICSIAASPMILFTNAGSPFKTIDDAVEAVKDEPGRYLFGSSGPGAMTHLAAVAAFEGLGVLKDVRHLPFQGSGPALQAMAAGTIQFYADTEILMNSGDFRPLVVFAPERLESYPEVPTAAEAGIEPPLAELDLWGGLFAPHDLDPKIRDQLSEACGKAVASDEFQAFAERTATVLNYRDAESFDVFFRKQYDDNKVLIEAAGL</sequence>
<proteinExistence type="inferred from homology"/>
<evidence type="ECO:0000313" key="3">
    <source>
        <dbReference type="EMBL" id="RFC64408.1"/>
    </source>
</evidence>
<comment type="similarity">
    <text evidence="1">Belongs to the UPF0065 (bug) family.</text>
</comment>
<dbReference type="Gene3D" id="3.40.190.150">
    <property type="entry name" value="Bordetella uptake gene, domain 1"/>
    <property type="match status" value="1"/>
</dbReference>
<gene>
    <name evidence="3" type="ORF">DYI37_08840</name>
</gene>
<keyword evidence="2" id="KW-0732">Signal</keyword>
<dbReference type="OrthoDB" id="7250490at2"/>
<dbReference type="Gene3D" id="3.40.190.10">
    <property type="entry name" value="Periplasmic binding protein-like II"/>
    <property type="match status" value="1"/>
</dbReference>
<evidence type="ECO:0000256" key="1">
    <source>
        <dbReference type="ARBA" id="ARBA00006987"/>
    </source>
</evidence>
<dbReference type="CDD" id="cd07012">
    <property type="entry name" value="PBP2_Bug_TTT"/>
    <property type="match status" value="1"/>
</dbReference>
<evidence type="ECO:0000256" key="2">
    <source>
        <dbReference type="SAM" id="SignalP"/>
    </source>
</evidence>
<reference evidence="3 4" key="1">
    <citation type="submission" date="2018-08" db="EMBL/GenBank/DDBJ databases">
        <title>Fulvimarina sp. 85, whole genome shotgun sequence.</title>
        <authorList>
            <person name="Tuo L."/>
        </authorList>
    </citation>
    <scope>NUCLEOTIDE SEQUENCE [LARGE SCALE GENOMIC DNA]</scope>
    <source>
        <strain evidence="3 4">85</strain>
    </source>
</reference>
<dbReference type="PANTHER" id="PTHR42928">
    <property type="entry name" value="TRICARBOXYLATE-BINDING PROTEIN"/>
    <property type="match status" value="1"/>
</dbReference>
<dbReference type="PIRSF" id="PIRSF017082">
    <property type="entry name" value="YflP"/>
    <property type="match status" value="1"/>
</dbReference>
<evidence type="ECO:0000313" key="4">
    <source>
        <dbReference type="Proteomes" id="UP000264310"/>
    </source>
</evidence>